<organism evidence="2 3">
    <name type="scientific">Kingdonia uniflora</name>
    <dbReference type="NCBI Taxonomy" id="39325"/>
    <lineage>
        <taxon>Eukaryota</taxon>
        <taxon>Viridiplantae</taxon>
        <taxon>Streptophyta</taxon>
        <taxon>Embryophyta</taxon>
        <taxon>Tracheophyta</taxon>
        <taxon>Spermatophyta</taxon>
        <taxon>Magnoliopsida</taxon>
        <taxon>Ranunculales</taxon>
        <taxon>Circaeasteraceae</taxon>
        <taxon>Kingdonia</taxon>
    </lineage>
</organism>
<reference evidence="2 3" key="1">
    <citation type="journal article" date="2020" name="IScience">
        <title>Genome Sequencing of the Endangered Kingdonia uniflora (Circaeasteraceae, Ranunculales) Reveals Potential Mechanisms of Evolutionary Specialization.</title>
        <authorList>
            <person name="Sun Y."/>
            <person name="Deng T."/>
            <person name="Zhang A."/>
            <person name="Moore M.J."/>
            <person name="Landis J.B."/>
            <person name="Lin N."/>
            <person name="Zhang H."/>
            <person name="Zhang X."/>
            <person name="Huang J."/>
            <person name="Zhang X."/>
            <person name="Sun H."/>
            <person name="Wang H."/>
        </authorList>
    </citation>
    <scope>NUCLEOTIDE SEQUENCE [LARGE SCALE GENOMIC DNA]</scope>
    <source>
        <strain evidence="2">TB1705</strain>
        <tissue evidence="2">Leaf</tissue>
    </source>
</reference>
<evidence type="ECO:0000313" key="2">
    <source>
        <dbReference type="EMBL" id="KAF6142463.1"/>
    </source>
</evidence>
<evidence type="ECO:0000313" key="3">
    <source>
        <dbReference type="Proteomes" id="UP000541444"/>
    </source>
</evidence>
<dbReference type="EMBL" id="JACGCM010002254">
    <property type="protein sequence ID" value="KAF6142463.1"/>
    <property type="molecule type" value="Genomic_DNA"/>
</dbReference>
<dbReference type="AlphaFoldDB" id="A0A7J7LIJ7"/>
<dbReference type="Proteomes" id="UP000541444">
    <property type="component" value="Unassembled WGS sequence"/>
</dbReference>
<feature type="signal peptide" evidence="1">
    <location>
        <begin position="1"/>
        <end position="16"/>
    </location>
</feature>
<keyword evidence="1" id="KW-0732">Signal</keyword>
<accession>A0A7J7LIJ7</accession>
<feature type="chain" id="PRO_5029452311" description="Secreted protein" evidence="1">
    <location>
        <begin position="17"/>
        <end position="79"/>
    </location>
</feature>
<comment type="caution">
    <text evidence="2">The sequence shown here is derived from an EMBL/GenBank/DDBJ whole genome shotgun (WGS) entry which is preliminary data.</text>
</comment>
<protein>
    <recommendedName>
        <fullName evidence="4">Secreted protein</fullName>
    </recommendedName>
</protein>
<sequence length="79" mass="8895">MSICLALVEMVHVSCALQLLVKKDFTVAHSQRVNRREVVVSSSGLRKKMVNHLLPLLLPLPLLPLLSPQLLKIWRSSTK</sequence>
<evidence type="ECO:0000256" key="1">
    <source>
        <dbReference type="SAM" id="SignalP"/>
    </source>
</evidence>
<gene>
    <name evidence="2" type="ORF">GIB67_039427</name>
</gene>
<evidence type="ECO:0008006" key="4">
    <source>
        <dbReference type="Google" id="ProtNLM"/>
    </source>
</evidence>
<keyword evidence="3" id="KW-1185">Reference proteome</keyword>
<proteinExistence type="predicted"/>
<name>A0A7J7LIJ7_9MAGN</name>